<evidence type="ECO:0008006" key="14">
    <source>
        <dbReference type="Google" id="ProtNLM"/>
    </source>
</evidence>
<reference evidence="12 13" key="1">
    <citation type="submission" date="2024-04" db="EMBL/GenBank/DDBJ databases">
        <authorList>
            <person name="Waldvogel A.-M."/>
            <person name="Schoenle A."/>
        </authorList>
    </citation>
    <scope>NUCLEOTIDE SEQUENCE [LARGE SCALE GENOMIC DNA]</scope>
</reference>
<gene>
    <name evidence="12" type="ORF">KC01_LOCUS1359</name>
</gene>
<dbReference type="PROSITE" id="PS51505">
    <property type="entry name" value="SCA7"/>
    <property type="match status" value="1"/>
</dbReference>
<dbReference type="InterPro" id="IPR008253">
    <property type="entry name" value="Marvel"/>
</dbReference>
<feature type="compositionally biased region" description="Low complexity" evidence="8">
    <location>
        <begin position="633"/>
        <end position="643"/>
    </location>
</feature>
<feature type="compositionally biased region" description="Basic and acidic residues" evidence="8">
    <location>
        <begin position="605"/>
        <end position="631"/>
    </location>
</feature>
<evidence type="ECO:0000256" key="5">
    <source>
        <dbReference type="ARBA" id="ARBA00023136"/>
    </source>
</evidence>
<name>A0AAV2IU63_KNICA</name>
<dbReference type="PROSITE" id="PS51225">
    <property type="entry name" value="MARVEL"/>
    <property type="match status" value="1"/>
</dbReference>
<comment type="subcellular location">
    <subcellularLocation>
        <location evidence="1">Membrane</location>
        <topology evidence="1">Multi-pass membrane protein</topology>
    </subcellularLocation>
</comment>
<evidence type="ECO:0000256" key="9">
    <source>
        <dbReference type="SAM" id="Phobius"/>
    </source>
</evidence>
<evidence type="ECO:0000313" key="13">
    <source>
        <dbReference type="Proteomes" id="UP001497482"/>
    </source>
</evidence>
<dbReference type="Gene3D" id="6.10.140.670">
    <property type="match status" value="1"/>
</dbReference>
<dbReference type="Pfam" id="PF01284">
    <property type="entry name" value="MARVEL"/>
    <property type="match status" value="1"/>
</dbReference>
<evidence type="ECO:0000256" key="3">
    <source>
        <dbReference type="ARBA" id="ARBA00022692"/>
    </source>
</evidence>
<dbReference type="EMBL" id="OZ035823">
    <property type="protein sequence ID" value="CAL1568813.1"/>
    <property type="molecule type" value="Genomic_DNA"/>
</dbReference>
<evidence type="ECO:0000256" key="4">
    <source>
        <dbReference type="ARBA" id="ARBA00022989"/>
    </source>
</evidence>
<feature type="compositionally biased region" description="Polar residues" evidence="8">
    <location>
        <begin position="803"/>
        <end position="815"/>
    </location>
</feature>
<evidence type="ECO:0000259" key="10">
    <source>
        <dbReference type="PROSITE" id="PS51225"/>
    </source>
</evidence>
<feature type="domain" description="SCA7" evidence="11">
    <location>
        <begin position="551"/>
        <end position="618"/>
    </location>
</feature>
<dbReference type="PRINTS" id="PR00220">
    <property type="entry name" value="SYNAPTOPHYSN"/>
</dbReference>
<dbReference type="Proteomes" id="UP001497482">
    <property type="component" value="Chromosome 1"/>
</dbReference>
<evidence type="ECO:0000256" key="7">
    <source>
        <dbReference type="PROSITE-ProRule" id="PRU00581"/>
    </source>
</evidence>
<comment type="similarity">
    <text evidence="2">Belongs to the synaptophysin/synaptobrevin family.</text>
</comment>
<accession>A0AAV2IU63</accession>
<evidence type="ECO:0000313" key="12">
    <source>
        <dbReference type="EMBL" id="CAL1568813.1"/>
    </source>
</evidence>
<keyword evidence="3 7" id="KW-0812">Transmembrane</keyword>
<proteinExistence type="inferred from homology"/>
<dbReference type="InterPro" id="IPR001285">
    <property type="entry name" value="Synaptophysin/porin"/>
</dbReference>
<feature type="region of interest" description="Disordered" evidence="8">
    <location>
        <begin position="667"/>
        <end position="714"/>
    </location>
</feature>
<keyword evidence="13" id="KW-1185">Reference proteome</keyword>
<feature type="compositionally biased region" description="Low complexity" evidence="8">
    <location>
        <begin position="779"/>
        <end position="802"/>
    </location>
</feature>
<feature type="region of interest" description="Disordered" evidence="8">
    <location>
        <begin position="843"/>
        <end position="941"/>
    </location>
</feature>
<dbReference type="AlphaFoldDB" id="A0AAV2IU63"/>
<feature type="region of interest" description="Disordered" evidence="8">
    <location>
        <begin position="605"/>
        <end position="652"/>
    </location>
</feature>
<feature type="compositionally biased region" description="Basic and acidic residues" evidence="8">
    <location>
        <begin position="558"/>
        <end position="573"/>
    </location>
</feature>
<keyword evidence="4 9" id="KW-1133">Transmembrane helix</keyword>
<evidence type="ECO:0000256" key="1">
    <source>
        <dbReference type="ARBA" id="ARBA00004141"/>
    </source>
</evidence>
<feature type="region of interest" description="Disordered" evidence="8">
    <location>
        <begin position="961"/>
        <end position="991"/>
    </location>
</feature>
<feature type="compositionally biased region" description="Low complexity" evidence="8">
    <location>
        <begin position="667"/>
        <end position="685"/>
    </location>
</feature>
<feature type="region of interest" description="Disordered" evidence="8">
    <location>
        <begin position="439"/>
        <end position="577"/>
    </location>
</feature>
<dbReference type="InterPro" id="IPR052237">
    <property type="entry name" value="Ataxin-7-like_regulator"/>
</dbReference>
<dbReference type="GO" id="GO:0008021">
    <property type="term" value="C:synaptic vesicle"/>
    <property type="evidence" value="ECO:0007669"/>
    <property type="project" value="InterPro"/>
</dbReference>
<feature type="domain" description="MARVEL" evidence="10">
    <location>
        <begin position="11"/>
        <end position="218"/>
    </location>
</feature>
<feature type="compositionally biased region" description="Low complexity" evidence="8">
    <location>
        <begin position="471"/>
        <end position="484"/>
    </location>
</feature>
<feature type="transmembrane region" description="Helical" evidence="9">
    <location>
        <begin position="21"/>
        <end position="46"/>
    </location>
</feature>
<dbReference type="Pfam" id="PF08313">
    <property type="entry name" value="SCA7"/>
    <property type="match status" value="1"/>
</dbReference>
<protein>
    <recommendedName>
        <fullName evidence="14">SCA7 domain-containing protein</fullName>
    </recommendedName>
</protein>
<evidence type="ECO:0000256" key="2">
    <source>
        <dbReference type="ARBA" id="ARBA00006476"/>
    </source>
</evidence>
<dbReference type="PANTHER" id="PTHR15117:SF9">
    <property type="entry name" value="ATAXIN-7-LIKE PROTEIN 1"/>
    <property type="match status" value="1"/>
</dbReference>
<keyword evidence="5 7" id="KW-0472">Membrane</keyword>
<feature type="transmembrane region" description="Helical" evidence="9">
    <location>
        <begin position="97"/>
        <end position="119"/>
    </location>
</feature>
<dbReference type="PANTHER" id="PTHR15117">
    <property type="entry name" value="ATAXIN 7 RELATED"/>
    <property type="match status" value="1"/>
</dbReference>
<evidence type="ECO:0000256" key="8">
    <source>
        <dbReference type="SAM" id="MobiDB-lite"/>
    </source>
</evidence>
<evidence type="ECO:0000259" key="11">
    <source>
        <dbReference type="PROSITE" id="PS51505"/>
    </source>
</evidence>
<evidence type="ECO:0000256" key="6">
    <source>
        <dbReference type="ARBA" id="ARBA00023180"/>
    </source>
</evidence>
<feature type="transmembrane region" description="Helical" evidence="9">
    <location>
        <begin position="131"/>
        <end position="152"/>
    </location>
</feature>
<sequence length="1028" mass="111881">MMTGFRLNFTPLKEPLGFVKVVEWLTAIFAFGSVGGFSGANIVTLLCGDGRNETLTANFHYPFRLAQFPLVSSNTSICNRSVSITYLVGDAASASEFFVGTGVVCFLYSMAALLVYLGYMHVYKNSDFGPIFDFLVTAAVVILWLVCSSAWAKGLQNVKDATNSRGINNTLALCRGNNVTCSVTDFGNLRGLNFSVVFGFLNMFVWADRADRADLSTLRKKPSFSDALRKRRQLHISFFRFRARRERTRTAKQQERRAMATLARQIPSPETFLCQPWSSFISAAQLHVVDNSSVDVADTESCQSETVKIRKEDMLVSSRFLALEDLSLVVCHVCNQVVTPQGFLKHYEKRHGSPLPCRSPLIPMKPKIPAVATTVKPMPGDTMAFRVPKDYPHSRFTKAPLAVYPPKGSRSKSCSVSLPVVSLEKIPCLSRTNSMSHMRLSSSSSVHKASFLTPPSSQRSSEKLLNGRGSSGPATPHSSTSPSSLDGRHTPARSPLDRLPPSTPSPSQPDRKPSPVPSPSQRCSALPSSSPLTLEKKHKNGTKTSAARPHKRLSGRVFDPDKHCGVPDPETKRSCTRSLTCKSHSLTQRRAVQGRTTNFDILLAEHKSRAKEKDGPKEKEKEKDATHERNDLSQSTTSQQSSSKPHCPNGRPLSILKLRLANAHIPRAPGSTASTASASAAILPSAPNPEPPPSAADVGRLSSDEGDAEPPEEADRAAIHFSKHHPQPLGLCIFNSRLMGRGHYVFDRRWDRMRLALQNTVEKHLNSQMWRKVPLAAESPQTPSFSSSSSLSQQPDLASPLSGSSPVSTPPSNSYIATFPQTTGVFNIRDIPLSYTQTAQGKACNGMHKVNRQSKVTADSLVGSKKRKNSSFHSPSPLFPVVDNPQRNGDTHHPKLQGAGAAVSLPDRRKKFGGGSRELSSGPESWMSRAERSHHSIKSGEAGISAPYTSKVTAAAPYQLLPSSSVPSTHGGKAESRKRSSPNSYRGKASKQIHLGEAESLFGKGNDCGGIPTLRPETARQVKITDSN</sequence>
<dbReference type="GO" id="GO:0016020">
    <property type="term" value="C:membrane"/>
    <property type="evidence" value="ECO:0007669"/>
    <property type="project" value="UniProtKB-SubCell"/>
</dbReference>
<feature type="region of interest" description="Disordered" evidence="8">
    <location>
        <begin position="777"/>
        <end position="815"/>
    </location>
</feature>
<feature type="compositionally biased region" description="Polar residues" evidence="8">
    <location>
        <begin position="519"/>
        <end position="532"/>
    </location>
</feature>
<keyword evidence="6" id="KW-0325">Glycoprotein</keyword>
<dbReference type="InterPro" id="IPR013243">
    <property type="entry name" value="SCA7_dom"/>
</dbReference>
<organism evidence="12 13">
    <name type="scientific">Knipowitschia caucasica</name>
    <name type="common">Caucasian dwarf goby</name>
    <name type="synonym">Pomatoschistus caucasicus</name>
    <dbReference type="NCBI Taxonomy" id="637954"/>
    <lineage>
        <taxon>Eukaryota</taxon>
        <taxon>Metazoa</taxon>
        <taxon>Chordata</taxon>
        <taxon>Craniata</taxon>
        <taxon>Vertebrata</taxon>
        <taxon>Euteleostomi</taxon>
        <taxon>Actinopterygii</taxon>
        <taxon>Neopterygii</taxon>
        <taxon>Teleostei</taxon>
        <taxon>Neoteleostei</taxon>
        <taxon>Acanthomorphata</taxon>
        <taxon>Gobiaria</taxon>
        <taxon>Gobiiformes</taxon>
        <taxon>Gobioidei</taxon>
        <taxon>Gobiidae</taxon>
        <taxon>Gobiinae</taxon>
        <taxon>Knipowitschia</taxon>
    </lineage>
</organism>